<dbReference type="SMART" id="SM00066">
    <property type="entry name" value="GAL4"/>
    <property type="match status" value="1"/>
</dbReference>
<organism evidence="5 6">
    <name type="scientific">Mycena albidolilacea</name>
    <dbReference type="NCBI Taxonomy" id="1033008"/>
    <lineage>
        <taxon>Eukaryota</taxon>
        <taxon>Fungi</taxon>
        <taxon>Dikarya</taxon>
        <taxon>Basidiomycota</taxon>
        <taxon>Agaricomycotina</taxon>
        <taxon>Agaricomycetes</taxon>
        <taxon>Agaricomycetidae</taxon>
        <taxon>Agaricales</taxon>
        <taxon>Marasmiineae</taxon>
        <taxon>Mycenaceae</taxon>
        <taxon>Mycena</taxon>
    </lineage>
</organism>
<evidence type="ECO:0000313" key="5">
    <source>
        <dbReference type="EMBL" id="KAJ7351971.1"/>
    </source>
</evidence>
<evidence type="ECO:0000256" key="2">
    <source>
        <dbReference type="ARBA" id="ARBA00023242"/>
    </source>
</evidence>
<dbReference type="InterPro" id="IPR007219">
    <property type="entry name" value="XnlR_reg_dom"/>
</dbReference>
<gene>
    <name evidence="5" type="ORF">DFH08DRAFT_774838</name>
</gene>
<feature type="compositionally biased region" description="Polar residues" evidence="3">
    <location>
        <begin position="95"/>
        <end position="110"/>
    </location>
</feature>
<feature type="region of interest" description="Disordered" evidence="3">
    <location>
        <begin position="95"/>
        <end position="119"/>
    </location>
</feature>
<dbReference type="GO" id="GO:0006351">
    <property type="term" value="P:DNA-templated transcription"/>
    <property type="evidence" value="ECO:0007669"/>
    <property type="project" value="InterPro"/>
</dbReference>
<dbReference type="InterPro" id="IPR036864">
    <property type="entry name" value="Zn2-C6_fun-type_DNA-bd_sf"/>
</dbReference>
<evidence type="ECO:0000259" key="4">
    <source>
        <dbReference type="PROSITE" id="PS50048"/>
    </source>
</evidence>
<dbReference type="EMBL" id="JARIHO010000012">
    <property type="protein sequence ID" value="KAJ7351971.1"/>
    <property type="molecule type" value="Genomic_DNA"/>
</dbReference>
<evidence type="ECO:0000256" key="3">
    <source>
        <dbReference type="SAM" id="MobiDB-lite"/>
    </source>
</evidence>
<evidence type="ECO:0000256" key="1">
    <source>
        <dbReference type="ARBA" id="ARBA00022723"/>
    </source>
</evidence>
<dbReference type="InterPro" id="IPR001138">
    <property type="entry name" value="Zn2Cys6_DnaBD"/>
</dbReference>
<reference evidence="5" key="1">
    <citation type="submission" date="2023-03" db="EMBL/GenBank/DDBJ databases">
        <title>Massive genome expansion in bonnet fungi (Mycena s.s.) driven by repeated elements and novel gene families across ecological guilds.</title>
        <authorList>
            <consortium name="Lawrence Berkeley National Laboratory"/>
            <person name="Harder C.B."/>
            <person name="Miyauchi S."/>
            <person name="Viragh M."/>
            <person name="Kuo A."/>
            <person name="Thoen E."/>
            <person name="Andreopoulos B."/>
            <person name="Lu D."/>
            <person name="Skrede I."/>
            <person name="Drula E."/>
            <person name="Henrissat B."/>
            <person name="Morin E."/>
            <person name="Kohler A."/>
            <person name="Barry K."/>
            <person name="LaButti K."/>
            <person name="Morin E."/>
            <person name="Salamov A."/>
            <person name="Lipzen A."/>
            <person name="Mereny Z."/>
            <person name="Hegedus B."/>
            <person name="Baldrian P."/>
            <person name="Stursova M."/>
            <person name="Weitz H."/>
            <person name="Taylor A."/>
            <person name="Grigoriev I.V."/>
            <person name="Nagy L.G."/>
            <person name="Martin F."/>
            <person name="Kauserud H."/>
        </authorList>
    </citation>
    <scope>NUCLEOTIDE SEQUENCE</scope>
    <source>
        <strain evidence="5">CBHHK002</strain>
    </source>
</reference>
<keyword evidence="6" id="KW-1185">Reference proteome</keyword>
<feature type="domain" description="Zn(2)-C6 fungal-type" evidence="4">
    <location>
        <begin position="21"/>
        <end position="54"/>
    </location>
</feature>
<dbReference type="PANTHER" id="PTHR46910">
    <property type="entry name" value="TRANSCRIPTION FACTOR PDR1"/>
    <property type="match status" value="1"/>
</dbReference>
<dbReference type="GO" id="GO:0008270">
    <property type="term" value="F:zinc ion binding"/>
    <property type="evidence" value="ECO:0007669"/>
    <property type="project" value="InterPro"/>
</dbReference>
<dbReference type="SMART" id="SM00906">
    <property type="entry name" value="Fungal_trans"/>
    <property type="match status" value="1"/>
</dbReference>
<sequence>MSSDDDYEQELDRKRRRVQRACDFCRRRKTRCDGSQMAGNKCTSCLNAKIDCTYVETPVKYTPQSYVDSLEARLDHSEALVRQLRNELANIHFASTSNTNPKHSLNSSTETVEDNIDGSEQGDLLNVSLAVMRSTLRAIAAPPPPPHADDLLHLELAEKFQKISLNPPHSHPFMGKSSGAVLINAAIEMKADVKREEREEALSQSFDGQIRGDITDVGAWTSRRCQYWTPRRWGKHTRRRTSGARSTCPFKFPSDILMNQLIDLYFVHQNIYLPLLHRLTFERGIAEGLHLRNDGFGTTVLLVCAIGSRWSMDPKVAEKGLACGWEWFDQISGPEIPMGRAQLYDLQYYCLAVQFLSGSAGPQGCWTLVGVGLRLAQDMGAHRRKARIEAPTVESELTKRAFWVLVCQDRTLSAGVGRPCALQYEDFDLDLPLQVDDEYWDHPTHPFQQPAGKPSVVAAFNRLIHLNHILAYSLKTLYSINKVRWVFPVYDRWEEHAVPELDSALNNWHEQIPDHLRWDPTRKDPIFFAQSVALHSWYHSLQILIHRPFIPMLGKSTPMALPSLAICTSAARACANMVDVQRQRTGNVPVIAHLPAVFTSGIVLLLNVWSGKRSGLVPDPRREIANVYKCMEVVRLCEGRWQVAGVMWDILAELASVGQLTLTHSLSNYNATIGTEYEHRQENNHAGLTTAGSVLDRCIQAQFGIQYAPVTPSEMDSRSPGTIAPEYMMEASTFAPSPTPDTWFLADNPLADMYKDPEQATSELGDMIDRETAAMWCAPMSLQVDDWGIFFSNFNDMTQTPADTGTNGHHIL</sequence>
<dbReference type="Pfam" id="PF04082">
    <property type="entry name" value="Fungal_trans"/>
    <property type="match status" value="1"/>
</dbReference>
<comment type="caution">
    <text evidence="5">The sequence shown here is derived from an EMBL/GenBank/DDBJ whole genome shotgun (WGS) entry which is preliminary data.</text>
</comment>
<dbReference type="InterPro" id="IPR050987">
    <property type="entry name" value="AtrR-like"/>
</dbReference>
<evidence type="ECO:0000313" key="6">
    <source>
        <dbReference type="Proteomes" id="UP001218218"/>
    </source>
</evidence>
<name>A0AAD7A843_9AGAR</name>
<dbReference type="CDD" id="cd12148">
    <property type="entry name" value="fungal_TF_MHR"/>
    <property type="match status" value="1"/>
</dbReference>
<dbReference type="Pfam" id="PF00172">
    <property type="entry name" value="Zn_clus"/>
    <property type="match status" value="1"/>
</dbReference>
<dbReference type="Proteomes" id="UP001218218">
    <property type="component" value="Unassembled WGS sequence"/>
</dbReference>
<dbReference type="CDD" id="cd00067">
    <property type="entry name" value="GAL4"/>
    <property type="match status" value="1"/>
</dbReference>
<dbReference type="PROSITE" id="PS50048">
    <property type="entry name" value="ZN2_CY6_FUNGAL_2"/>
    <property type="match status" value="1"/>
</dbReference>
<proteinExistence type="predicted"/>
<keyword evidence="1" id="KW-0479">Metal-binding</keyword>
<keyword evidence="2" id="KW-0539">Nucleus</keyword>
<dbReference type="SUPFAM" id="SSF57701">
    <property type="entry name" value="Zn2/Cys6 DNA-binding domain"/>
    <property type="match status" value="1"/>
</dbReference>
<dbReference type="AlphaFoldDB" id="A0AAD7A843"/>
<accession>A0AAD7A843</accession>
<dbReference type="GO" id="GO:0000981">
    <property type="term" value="F:DNA-binding transcription factor activity, RNA polymerase II-specific"/>
    <property type="evidence" value="ECO:0007669"/>
    <property type="project" value="InterPro"/>
</dbReference>
<dbReference type="PANTHER" id="PTHR46910:SF38">
    <property type="entry name" value="ZN(2)-C6 FUNGAL-TYPE DOMAIN-CONTAINING PROTEIN"/>
    <property type="match status" value="1"/>
</dbReference>
<protein>
    <submittedName>
        <fullName evidence="5">Fungal-specific transcription factor domain-containing protein</fullName>
    </submittedName>
</protein>
<dbReference type="Gene3D" id="4.10.240.10">
    <property type="entry name" value="Zn(2)-C6 fungal-type DNA-binding domain"/>
    <property type="match status" value="1"/>
</dbReference>
<dbReference type="PROSITE" id="PS00463">
    <property type="entry name" value="ZN2_CY6_FUNGAL_1"/>
    <property type="match status" value="1"/>
</dbReference>
<dbReference type="GO" id="GO:0003677">
    <property type="term" value="F:DNA binding"/>
    <property type="evidence" value="ECO:0007669"/>
    <property type="project" value="InterPro"/>
</dbReference>